<dbReference type="PROSITE" id="PS00211">
    <property type="entry name" value="ABC_TRANSPORTER_1"/>
    <property type="match status" value="1"/>
</dbReference>
<keyword evidence="4 10" id="KW-0067">ATP-binding</keyword>
<evidence type="ECO:0000313" key="10">
    <source>
        <dbReference type="EMBL" id="KHE41826.1"/>
    </source>
</evidence>
<reference evidence="10 11" key="1">
    <citation type="submission" date="2014-09" db="EMBL/GenBank/DDBJ databases">
        <title>Alistipes sp. 627, sp. nov., a novel member of the family Rikenellaceae isolated from human faeces.</title>
        <authorList>
            <person name="Shkoporov A.N."/>
            <person name="Chaplin A.V."/>
            <person name="Motuzova O.V."/>
            <person name="Kafarskaia L.I."/>
            <person name="Khokhlova E.V."/>
            <person name="Efimov B.A."/>
        </authorList>
    </citation>
    <scope>NUCLEOTIDE SEQUENCE [LARGE SCALE GENOMIC DNA]</scope>
    <source>
        <strain evidence="10 11">627</strain>
    </source>
</reference>
<keyword evidence="6 7" id="KW-0472">Membrane</keyword>
<keyword evidence="5 7" id="KW-1133">Transmembrane helix</keyword>
<dbReference type="InterPro" id="IPR011527">
    <property type="entry name" value="ABC1_TM_dom"/>
</dbReference>
<dbReference type="PANTHER" id="PTHR43394:SF1">
    <property type="entry name" value="ATP-BINDING CASSETTE SUB-FAMILY B MEMBER 10, MITOCHONDRIAL"/>
    <property type="match status" value="1"/>
</dbReference>
<proteinExistence type="predicted"/>
<feature type="domain" description="ABC transmembrane type-1" evidence="9">
    <location>
        <begin position="22"/>
        <end position="339"/>
    </location>
</feature>
<evidence type="ECO:0000256" key="1">
    <source>
        <dbReference type="ARBA" id="ARBA00004651"/>
    </source>
</evidence>
<name>A0ABR4YHT4_9BACT</name>
<evidence type="ECO:0000259" key="9">
    <source>
        <dbReference type="PROSITE" id="PS50929"/>
    </source>
</evidence>
<feature type="transmembrane region" description="Helical" evidence="7">
    <location>
        <begin position="92"/>
        <end position="114"/>
    </location>
</feature>
<evidence type="ECO:0000256" key="3">
    <source>
        <dbReference type="ARBA" id="ARBA00022741"/>
    </source>
</evidence>
<dbReference type="GO" id="GO:0005524">
    <property type="term" value="F:ATP binding"/>
    <property type="evidence" value="ECO:0007669"/>
    <property type="project" value="UniProtKB-KW"/>
</dbReference>
<sequence>MKTYWRLLGFAKPIEKYAIPYFFCTLLYAFFNVCTFTLIMPIVNSLFSPDGALQAVTEMPVFSIRHLTDYISALLSYLLYRLFGSDYDIMDVLIMLACVVVTASLLSNLFRYLAQRIIENMRVRTLCRLRDRVYEHVLSMNLGFFSNERKGDIMARITSDVQVVQFCITNTLQVVFRDPFLILFYVVAMLAISVQLSLFSVIYLPVVALLIGTIVKRLRRSAKEVQESFGELTSVLDESLSGMKVIKGYNAETFFGRRFNDINRKFSDISRRIAYRQQLASPMSEFLGIAAAAGLLIFGGILVTGGKLDAGGFLTYLAIFTQITRPMRSFTDAFATINQGIAAGDRVLRLLDTETSVRNAPDAVQLDHFRERIEFRDVRFAYEEREVICGISFTVEKGQTVALVGPSGGGKSTISDLIPRFYDVTAGEIRIDGRDIRQYDLHSLRERMGIVAQDTVLFNDTIENNIRLGNSEATREEVMDAARIANAEQFIAETPYGLETNIGDRGAKLSGGQRQRLSIARAVLKNPEILILDEATSALDTESEKLVQEALNTLLEGRTSIVIAHRLSTIRNADKIIVIEQGRITEEGTHTELISRKGTYAKLIEMQQLS</sequence>
<evidence type="ECO:0000256" key="7">
    <source>
        <dbReference type="SAM" id="Phobius"/>
    </source>
</evidence>
<evidence type="ECO:0000256" key="6">
    <source>
        <dbReference type="ARBA" id="ARBA00023136"/>
    </source>
</evidence>
<dbReference type="SUPFAM" id="SSF52540">
    <property type="entry name" value="P-loop containing nucleoside triphosphate hydrolases"/>
    <property type="match status" value="1"/>
</dbReference>
<dbReference type="RefSeq" id="WP_035473596.1">
    <property type="nucleotide sequence ID" value="NZ_JRGF01000008.1"/>
</dbReference>
<evidence type="ECO:0000256" key="5">
    <source>
        <dbReference type="ARBA" id="ARBA00022989"/>
    </source>
</evidence>
<keyword evidence="2 7" id="KW-0812">Transmembrane</keyword>
<evidence type="ECO:0000256" key="4">
    <source>
        <dbReference type="ARBA" id="ARBA00022840"/>
    </source>
</evidence>
<dbReference type="SMART" id="SM00382">
    <property type="entry name" value="AAA"/>
    <property type="match status" value="1"/>
</dbReference>
<dbReference type="Pfam" id="PF00005">
    <property type="entry name" value="ABC_tran"/>
    <property type="match status" value="1"/>
</dbReference>
<dbReference type="PANTHER" id="PTHR43394">
    <property type="entry name" value="ATP-DEPENDENT PERMEASE MDL1, MITOCHONDRIAL"/>
    <property type="match status" value="1"/>
</dbReference>
<dbReference type="Pfam" id="PF00664">
    <property type="entry name" value="ABC_membrane"/>
    <property type="match status" value="1"/>
</dbReference>
<keyword evidence="3" id="KW-0547">Nucleotide-binding</keyword>
<gene>
    <name evidence="10" type="ORF">LG35_07400</name>
</gene>
<feature type="domain" description="ABC transporter" evidence="8">
    <location>
        <begin position="373"/>
        <end position="606"/>
    </location>
</feature>
<protein>
    <submittedName>
        <fullName evidence="10">Antibiotic ABC transporter ATP-binding protein</fullName>
    </submittedName>
</protein>
<dbReference type="InterPro" id="IPR003439">
    <property type="entry name" value="ABC_transporter-like_ATP-bd"/>
</dbReference>
<accession>A0ABR4YHT4</accession>
<dbReference type="Proteomes" id="UP000030889">
    <property type="component" value="Unassembled WGS sequence"/>
</dbReference>
<keyword evidence="11" id="KW-1185">Reference proteome</keyword>
<comment type="subcellular location">
    <subcellularLocation>
        <location evidence="1">Cell membrane</location>
        <topology evidence="1">Multi-pass membrane protein</topology>
    </subcellularLocation>
</comment>
<feature type="transmembrane region" description="Helical" evidence="7">
    <location>
        <begin position="21"/>
        <end position="43"/>
    </location>
</feature>
<dbReference type="InterPro" id="IPR003593">
    <property type="entry name" value="AAA+_ATPase"/>
</dbReference>
<feature type="transmembrane region" description="Helical" evidence="7">
    <location>
        <begin position="286"/>
        <end position="305"/>
    </location>
</feature>
<comment type="caution">
    <text evidence="10">The sequence shown here is derived from an EMBL/GenBank/DDBJ whole genome shotgun (WGS) entry which is preliminary data.</text>
</comment>
<evidence type="ECO:0000259" key="8">
    <source>
        <dbReference type="PROSITE" id="PS50893"/>
    </source>
</evidence>
<dbReference type="PROSITE" id="PS50893">
    <property type="entry name" value="ABC_TRANSPORTER_2"/>
    <property type="match status" value="1"/>
</dbReference>
<dbReference type="InterPro" id="IPR036640">
    <property type="entry name" value="ABC1_TM_sf"/>
</dbReference>
<organism evidence="10 11">
    <name type="scientific">Alistipes inops</name>
    <dbReference type="NCBI Taxonomy" id="1501391"/>
    <lineage>
        <taxon>Bacteria</taxon>
        <taxon>Pseudomonadati</taxon>
        <taxon>Bacteroidota</taxon>
        <taxon>Bacteroidia</taxon>
        <taxon>Bacteroidales</taxon>
        <taxon>Rikenellaceae</taxon>
        <taxon>Alistipes</taxon>
    </lineage>
</organism>
<dbReference type="InterPro" id="IPR039421">
    <property type="entry name" value="Type_1_exporter"/>
</dbReference>
<evidence type="ECO:0000313" key="11">
    <source>
        <dbReference type="Proteomes" id="UP000030889"/>
    </source>
</evidence>
<dbReference type="InterPro" id="IPR017871">
    <property type="entry name" value="ABC_transporter-like_CS"/>
</dbReference>
<dbReference type="Gene3D" id="1.20.1560.10">
    <property type="entry name" value="ABC transporter type 1, transmembrane domain"/>
    <property type="match status" value="1"/>
</dbReference>
<dbReference type="CDD" id="cd03251">
    <property type="entry name" value="ABCC_MsbA"/>
    <property type="match status" value="1"/>
</dbReference>
<dbReference type="Gene3D" id="3.40.50.300">
    <property type="entry name" value="P-loop containing nucleotide triphosphate hydrolases"/>
    <property type="match status" value="1"/>
</dbReference>
<dbReference type="SUPFAM" id="SSF90123">
    <property type="entry name" value="ABC transporter transmembrane region"/>
    <property type="match status" value="1"/>
</dbReference>
<dbReference type="PROSITE" id="PS50929">
    <property type="entry name" value="ABC_TM1F"/>
    <property type="match status" value="1"/>
</dbReference>
<dbReference type="InterPro" id="IPR027417">
    <property type="entry name" value="P-loop_NTPase"/>
</dbReference>
<feature type="transmembrane region" description="Helical" evidence="7">
    <location>
        <begin position="182"/>
        <end position="215"/>
    </location>
</feature>
<evidence type="ECO:0000256" key="2">
    <source>
        <dbReference type="ARBA" id="ARBA00022692"/>
    </source>
</evidence>
<dbReference type="EMBL" id="JRGF01000008">
    <property type="protein sequence ID" value="KHE41826.1"/>
    <property type="molecule type" value="Genomic_DNA"/>
</dbReference>
<dbReference type="CDD" id="cd18552">
    <property type="entry name" value="ABC_6TM_MsbA_like"/>
    <property type="match status" value="1"/>
</dbReference>